<proteinExistence type="predicted"/>
<dbReference type="RefSeq" id="WP_188505021.1">
    <property type="nucleotide sequence ID" value="NZ_BMER01000001.1"/>
</dbReference>
<keyword evidence="1" id="KW-0732">Signal</keyword>
<name>A0A917M6X5_9SPHI</name>
<sequence>MIVRIISLGLFLFVSLPSFVAHAQDAAAQPWIRPDHAADEAVWGIENGIVFSLWPYGLEHRNERPYGGGPRGLIRVGYQNGEETYLMNFLAIEPIVSGKIEFSEISPSAVDGVWGKLLWASDTPEAGSYYPTARARGVVSQVGGAGEAVEELSVYVFMERFAHGAAPYLKLSIRSDRPEELCIQVFHHEGSTPMDRCAITATMGNYSRLRNLHLKGSVVTSTQLYNGFDGIDFIEKDGYPMSQMLEDTGGYLWALATGDETMDDLADWPVDSLARTKMGWKYRAPFKFTQYWKKEKKTADPSLSVRVNGRARYWSGGSRDKSHYMRIPGGPSFENFELQEKYIPGQRFYYGLSRKTPSELVD</sequence>
<protein>
    <recommendedName>
        <fullName evidence="4">Methane oxygenase PmoA</fullName>
    </recommendedName>
</protein>
<gene>
    <name evidence="2" type="ORF">GCM10007415_12370</name>
</gene>
<evidence type="ECO:0000256" key="1">
    <source>
        <dbReference type="SAM" id="SignalP"/>
    </source>
</evidence>
<reference evidence="2" key="1">
    <citation type="journal article" date="2014" name="Int. J. Syst. Evol. Microbiol.">
        <title>Complete genome sequence of Corynebacterium casei LMG S-19264T (=DSM 44701T), isolated from a smear-ripened cheese.</title>
        <authorList>
            <consortium name="US DOE Joint Genome Institute (JGI-PGF)"/>
            <person name="Walter F."/>
            <person name="Albersmeier A."/>
            <person name="Kalinowski J."/>
            <person name="Ruckert C."/>
        </authorList>
    </citation>
    <scope>NUCLEOTIDE SEQUENCE</scope>
    <source>
        <strain evidence="2">CGMCC 1.12195</strain>
    </source>
</reference>
<evidence type="ECO:0008006" key="4">
    <source>
        <dbReference type="Google" id="ProtNLM"/>
    </source>
</evidence>
<keyword evidence="3" id="KW-1185">Reference proteome</keyword>
<feature type="chain" id="PRO_5037104214" description="Methane oxygenase PmoA" evidence="1">
    <location>
        <begin position="24"/>
        <end position="362"/>
    </location>
</feature>
<dbReference type="Proteomes" id="UP000660862">
    <property type="component" value="Unassembled WGS sequence"/>
</dbReference>
<comment type="caution">
    <text evidence="2">The sequence shown here is derived from an EMBL/GenBank/DDBJ whole genome shotgun (WGS) entry which is preliminary data.</text>
</comment>
<organism evidence="2 3">
    <name type="scientific">Parapedobacter pyrenivorans</name>
    <dbReference type="NCBI Taxonomy" id="1305674"/>
    <lineage>
        <taxon>Bacteria</taxon>
        <taxon>Pseudomonadati</taxon>
        <taxon>Bacteroidota</taxon>
        <taxon>Sphingobacteriia</taxon>
        <taxon>Sphingobacteriales</taxon>
        <taxon>Sphingobacteriaceae</taxon>
        <taxon>Parapedobacter</taxon>
    </lineage>
</organism>
<evidence type="ECO:0000313" key="3">
    <source>
        <dbReference type="Proteomes" id="UP000660862"/>
    </source>
</evidence>
<dbReference type="EMBL" id="BMER01000001">
    <property type="protein sequence ID" value="GGG81284.1"/>
    <property type="molecule type" value="Genomic_DNA"/>
</dbReference>
<dbReference type="AlphaFoldDB" id="A0A917M6X5"/>
<evidence type="ECO:0000313" key="2">
    <source>
        <dbReference type="EMBL" id="GGG81284.1"/>
    </source>
</evidence>
<accession>A0A917M6X5</accession>
<reference evidence="2" key="2">
    <citation type="submission" date="2020-09" db="EMBL/GenBank/DDBJ databases">
        <authorList>
            <person name="Sun Q."/>
            <person name="Zhou Y."/>
        </authorList>
    </citation>
    <scope>NUCLEOTIDE SEQUENCE</scope>
    <source>
        <strain evidence="2">CGMCC 1.12195</strain>
    </source>
</reference>
<feature type="signal peptide" evidence="1">
    <location>
        <begin position="1"/>
        <end position="23"/>
    </location>
</feature>